<dbReference type="EMBL" id="JACVHF010000043">
    <property type="protein sequence ID" value="MBC9786523.1"/>
    <property type="molecule type" value="Genomic_DNA"/>
</dbReference>
<evidence type="ECO:0000313" key="2">
    <source>
        <dbReference type="Proteomes" id="UP000617402"/>
    </source>
</evidence>
<gene>
    <name evidence="1" type="ORF">H1S01_18880</name>
</gene>
<reference evidence="1 2" key="1">
    <citation type="submission" date="2020-07" db="EMBL/GenBank/DDBJ databases">
        <title>Draft whole-genome sequence of Heliobacterium chlorum DSM 3682, type strain.</title>
        <authorList>
            <person name="Kyndt J.A."/>
            <person name="Meyer T.E."/>
            <person name="Imhoff J.F."/>
        </authorList>
    </citation>
    <scope>NUCLEOTIDE SEQUENCE [LARGE SCALE GENOMIC DNA]</scope>
    <source>
        <strain evidence="1 2">DSM 3682</strain>
    </source>
</reference>
<proteinExistence type="predicted"/>
<accession>A0ABR7T6Y1</accession>
<evidence type="ECO:0000313" key="1">
    <source>
        <dbReference type="EMBL" id="MBC9786523.1"/>
    </source>
</evidence>
<organism evidence="1 2">
    <name type="scientific">Heliobacterium chlorum</name>
    <dbReference type="NCBI Taxonomy" id="2698"/>
    <lineage>
        <taxon>Bacteria</taxon>
        <taxon>Bacillati</taxon>
        <taxon>Bacillota</taxon>
        <taxon>Clostridia</taxon>
        <taxon>Eubacteriales</taxon>
        <taxon>Heliobacteriaceae</taxon>
        <taxon>Heliobacterium</taxon>
    </lineage>
</organism>
<keyword evidence="2" id="KW-1185">Reference proteome</keyword>
<name>A0ABR7T6Y1_HELCL</name>
<sequence length="74" mass="8697">MVSGRTYPQVWMGGLRCWLLGQTTLHDYRTKSPIVFLGRLASLWYGRSSLMAYRKLPWLMVLVTWPDFAKSDWT</sequence>
<dbReference type="Proteomes" id="UP000617402">
    <property type="component" value="Unassembled WGS sequence"/>
</dbReference>
<protein>
    <submittedName>
        <fullName evidence="1">Uncharacterized protein</fullName>
    </submittedName>
</protein>
<comment type="caution">
    <text evidence="1">The sequence shown here is derived from an EMBL/GenBank/DDBJ whole genome shotgun (WGS) entry which is preliminary data.</text>
</comment>